<organism evidence="2 3">
    <name type="scientific">Leptobrachium leishanense</name>
    <name type="common">Leishan spiny toad</name>
    <dbReference type="NCBI Taxonomy" id="445787"/>
    <lineage>
        <taxon>Eukaryota</taxon>
        <taxon>Metazoa</taxon>
        <taxon>Chordata</taxon>
        <taxon>Craniata</taxon>
        <taxon>Vertebrata</taxon>
        <taxon>Euteleostomi</taxon>
        <taxon>Amphibia</taxon>
        <taxon>Batrachia</taxon>
        <taxon>Anura</taxon>
        <taxon>Pelobatoidea</taxon>
        <taxon>Megophryidae</taxon>
        <taxon>Leptobrachium</taxon>
    </lineage>
</organism>
<dbReference type="PANTHER" id="PTHR14917:SF3">
    <property type="entry name" value="SPERMATOGENESIS ASSOCIATED 7"/>
    <property type="match status" value="1"/>
</dbReference>
<dbReference type="Proteomes" id="UP000694569">
    <property type="component" value="Unplaced"/>
</dbReference>
<dbReference type="GO" id="GO:0005930">
    <property type="term" value="C:axoneme"/>
    <property type="evidence" value="ECO:0007669"/>
    <property type="project" value="TreeGrafter"/>
</dbReference>
<evidence type="ECO:0008006" key="4">
    <source>
        <dbReference type="Google" id="ProtNLM"/>
    </source>
</evidence>
<dbReference type="OrthoDB" id="6263678at2759"/>
<keyword evidence="3" id="KW-1185">Reference proteome</keyword>
<sequence length="442" mass="50308">MKTALLTELKKVKYCKNLDLTNMKPTYGSPTVMIPKYSMMGPFRGHMSIKSSPFLPGSSASLSTQYIIQDHMATHYTKLLSAKAAVDTSTPKSLFTSVKFKDQQNKEKLIKAVEKYKKEIQQIFTSSHDSRSGFPEQLKPTSNHYPHHFQKGYTGVKHAHQFDGEKTTTLAQSPIGMTRDTMLEIQQGNFDRGYPLAQSSPNLRPTSNEGKTKNAYHDPQKKTYSGGDLLDKHAKRFTNSKQPFKPRLLKKSSQSFLSKYKYYKAPAKKPSANQHKQKSIQDGLDNLKELYRSLEDKNYQPGSISQGLHSARMILDAPSETTVHEEYLQQDQDLKYLQFLQDLTSDLVTRGCGSSKAMDCVFQDHLHRRNYDIDVMRKRLLVQELKDSLEKSEKIDFSISYDGLEYGSYNILRDRSLAKLLDVYKPIGGHASPGIGQMHKKE</sequence>
<dbReference type="AlphaFoldDB" id="A0A8C5MGB6"/>
<dbReference type="GeneTree" id="ENSGT00390000014113"/>
<dbReference type="GO" id="GO:0120206">
    <property type="term" value="C:photoreceptor distal connecting cilium"/>
    <property type="evidence" value="ECO:0007669"/>
    <property type="project" value="TreeGrafter"/>
</dbReference>
<dbReference type="GO" id="GO:0120200">
    <property type="term" value="C:rod photoreceptor outer segment"/>
    <property type="evidence" value="ECO:0007669"/>
    <property type="project" value="TreeGrafter"/>
</dbReference>
<dbReference type="Ensembl" id="ENSLLET00000012132.1">
    <property type="protein sequence ID" value="ENSLLEP00000011662.1"/>
    <property type="gene ID" value="ENSLLEG00000007428.1"/>
</dbReference>
<accession>A0A8C5MGB6</accession>
<evidence type="ECO:0000313" key="3">
    <source>
        <dbReference type="Proteomes" id="UP000694569"/>
    </source>
</evidence>
<feature type="region of interest" description="Disordered" evidence="1">
    <location>
        <begin position="200"/>
        <end position="227"/>
    </location>
</feature>
<dbReference type="GO" id="GO:0000226">
    <property type="term" value="P:microtubule cytoskeleton organization"/>
    <property type="evidence" value="ECO:0007669"/>
    <property type="project" value="TreeGrafter"/>
</dbReference>
<feature type="compositionally biased region" description="Polar residues" evidence="1">
    <location>
        <begin position="200"/>
        <end position="209"/>
    </location>
</feature>
<proteinExistence type="predicted"/>
<reference evidence="2" key="2">
    <citation type="submission" date="2025-09" db="UniProtKB">
        <authorList>
            <consortium name="Ensembl"/>
        </authorList>
    </citation>
    <scope>IDENTIFICATION</scope>
</reference>
<reference evidence="2" key="1">
    <citation type="submission" date="2025-08" db="UniProtKB">
        <authorList>
            <consortium name="Ensembl"/>
        </authorList>
    </citation>
    <scope>IDENTIFICATION</scope>
</reference>
<evidence type="ECO:0000256" key="1">
    <source>
        <dbReference type="SAM" id="MobiDB-lite"/>
    </source>
</evidence>
<evidence type="ECO:0000313" key="2">
    <source>
        <dbReference type="Ensembl" id="ENSLLEP00000011662.1"/>
    </source>
</evidence>
<protein>
    <recommendedName>
        <fullName evidence="4">Spermatogenesis-associated protein 7-like</fullName>
    </recommendedName>
</protein>
<dbReference type="PANTHER" id="PTHR14917">
    <property type="entry name" value="SPERMATOGENESIS-ASSOCIATED PROTEIN 7"/>
    <property type="match status" value="1"/>
</dbReference>
<dbReference type="GO" id="GO:0045494">
    <property type="term" value="P:photoreceptor cell maintenance"/>
    <property type="evidence" value="ECO:0007669"/>
    <property type="project" value="TreeGrafter"/>
</dbReference>
<dbReference type="GO" id="GO:0036064">
    <property type="term" value="C:ciliary basal body"/>
    <property type="evidence" value="ECO:0007669"/>
    <property type="project" value="TreeGrafter"/>
</dbReference>
<feature type="compositionally biased region" description="Basic and acidic residues" evidence="1">
    <location>
        <begin position="210"/>
        <end position="221"/>
    </location>
</feature>
<name>A0A8C5MGB6_9ANUR</name>
<dbReference type="Pfam" id="PF15244">
    <property type="entry name" value="HSD3"/>
    <property type="match status" value="1"/>
</dbReference>
<dbReference type="InterPro" id="IPR029357">
    <property type="entry name" value="SPATA7"/>
</dbReference>